<evidence type="ECO:0000313" key="2">
    <source>
        <dbReference type="EMBL" id="OJJ60443.1"/>
    </source>
</evidence>
<evidence type="ECO:0000256" key="1">
    <source>
        <dbReference type="SAM" id="SignalP"/>
    </source>
</evidence>
<keyword evidence="3" id="KW-1185">Reference proteome</keyword>
<keyword evidence="1" id="KW-0732">Signal</keyword>
<dbReference type="EMBL" id="KV878584">
    <property type="protein sequence ID" value="OJJ60443.1"/>
    <property type="molecule type" value="Genomic_DNA"/>
</dbReference>
<evidence type="ECO:0008006" key="4">
    <source>
        <dbReference type="Google" id="ProtNLM"/>
    </source>
</evidence>
<organism evidence="2 3">
    <name type="scientific">Aspergillus sydowii CBS 593.65</name>
    <dbReference type="NCBI Taxonomy" id="1036612"/>
    <lineage>
        <taxon>Eukaryota</taxon>
        <taxon>Fungi</taxon>
        <taxon>Dikarya</taxon>
        <taxon>Ascomycota</taxon>
        <taxon>Pezizomycotina</taxon>
        <taxon>Eurotiomycetes</taxon>
        <taxon>Eurotiomycetidae</taxon>
        <taxon>Eurotiales</taxon>
        <taxon>Aspergillaceae</taxon>
        <taxon>Aspergillus</taxon>
        <taxon>Aspergillus subgen. Nidulantes</taxon>
    </lineage>
</organism>
<feature type="chain" id="PRO_5013177232" description="Extracellular membrane protein CFEM domain-containing protein" evidence="1">
    <location>
        <begin position="17"/>
        <end position="142"/>
    </location>
</feature>
<dbReference type="VEuPathDB" id="FungiDB:ASPSYDRAFT_28983"/>
<gene>
    <name evidence="2" type="ORF">ASPSYDRAFT_28983</name>
</gene>
<dbReference type="Proteomes" id="UP000184356">
    <property type="component" value="Unassembled WGS sequence"/>
</dbReference>
<feature type="signal peptide" evidence="1">
    <location>
        <begin position="1"/>
        <end position="16"/>
    </location>
</feature>
<proteinExistence type="predicted"/>
<dbReference type="RefSeq" id="XP_040704249.1">
    <property type="nucleotide sequence ID" value="XM_040844584.1"/>
</dbReference>
<evidence type="ECO:0000313" key="3">
    <source>
        <dbReference type="Proteomes" id="UP000184356"/>
    </source>
</evidence>
<sequence length="142" mass="14872">MRFFIPLALLATSAMAADKTAQDYLNEVIPECVQTCWTDLIETVTGCDSISDNDCLCQNIDKLMSSDDQGAVNTATSCMKENASKCDQSDAEKLTSLDVSSLSDAVSEFQSSCPDTGAASAMSPSNFLMGVGAGAMMIVAAV</sequence>
<dbReference type="GeneID" id="63760657"/>
<name>A0A1L9TMC9_9EURO</name>
<dbReference type="OrthoDB" id="4503462at2759"/>
<dbReference type="AlphaFoldDB" id="A0A1L9TMC9"/>
<protein>
    <recommendedName>
        <fullName evidence="4">Extracellular membrane protein CFEM domain-containing protein</fullName>
    </recommendedName>
</protein>
<accession>A0A1L9TMC9</accession>
<reference evidence="3" key="1">
    <citation type="journal article" date="2017" name="Genome Biol.">
        <title>Comparative genomics reveals high biological diversity and specific adaptations in the industrially and medically important fungal genus Aspergillus.</title>
        <authorList>
            <person name="de Vries R.P."/>
            <person name="Riley R."/>
            <person name="Wiebenga A."/>
            <person name="Aguilar-Osorio G."/>
            <person name="Amillis S."/>
            <person name="Uchima C.A."/>
            <person name="Anderluh G."/>
            <person name="Asadollahi M."/>
            <person name="Askin M."/>
            <person name="Barry K."/>
            <person name="Battaglia E."/>
            <person name="Bayram O."/>
            <person name="Benocci T."/>
            <person name="Braus-Stromeyer S.A."/>
            <person name="Caldana C."/>
            <person name="Canovas D."/>
            <person name="Cerqueira G.C."/>
            <person name="Chen F."/>
            <person name="Chen W."/>
            <person name="Choi C."/>
            <person name="Clum A."/>
            <person name="Dos Santos R.A."/>
            <person name="Damasio A.R."/>
            <person name="Diallinas G."/>
            <person name="Emri T."/>
            <person name="Fekete E."/>
            <person name="Flipphi M."/>
            <person name="Freyberg S."/>
            <person name="Gallo A."/>
            <person name="Gournas C."/>
            <person name="Habgood R."/>
            <person name="Hainaut M."/>
            <person name="Harispe M.L."/>
            <person name="Henrissat B."/>
            <person name="Hilden K.S."/>
            <person name="Hope R."/>
            <person name="Hossain A."/>
            <person name="Karabika E."/>
            <person name="Karaffa L."/>
            <person name="Karanyi Z."/>
            <person name="Krasevec N."/>
            <person name="Kuo A."/>
            <person name="Kusch H."/>
            <person name="LaButti K."/>
            <person name="Lagendijk E.L."/>
            <person name="Lapidus A."/>
            <person name="Levasseur A."/>
            <person name="Lindquist E."/>
            <person name="Lipzen A."/>
            <person name="Logrieco A.F."/>
            <person name="MacCabe A."/>
            <person name="Maekelae M.R."/>
            <person name="Malavazi I."/>
            <person name="Melin P."/>
            <person name="Meyer V."/>
            <person name="Mielnichuk N."/>
            <person name="Miskei M."/>
            <person name="Molnar A.P."/>
            <person name="Mule G."/>
            <person name="Ngan C.Y."/>
            <person name="Orejas M."/>
            <person name="Orosz E."/>
            <person name="Ouedraogo J.P."/>
            <person name="Overkamp K.M."/>
            <person name="Park H.-S."/>
            <person name="Perrone G."/>
            <person name="Piumi F."/>
            <person name="Punt P.J."/>
            <person name="Ram A.F."/>
            <person name="Ramon A."/>
            <person name="Rauscher S."/>
            <person name="Record E."/>
            <person name="Riano-Pachon D.M."/>
            <person name="Robert V."/>
            <person name="Roehrig J."/>
            <person name="Ruller R."/>
            <person name="Salamov A."/>
            <person name="Salih N.S."/>
            <person name="Samson R.A."/>
            <person name="Sandor E."/>
            <person name="Sanguinetti M."/>
            <person name="Schuetze T."/>
            <person name="Sepcic K."/>
            <person name="Shelest E."/>
            <person name="Sherlock G."/>
            <person name="Sophianopoulou V."/>
            <person name="Squina F.M."/>
            <person name="Sun H."/>
            <person name="Susca A."/>
            <person name="Todd R.B."/>
            <person name="Tsang A."/>
            <person name="Unkles S.E."/>
            <person name="van de Wiele N."/>
            <person name="van Rossen-Uffink D."/>
            <person name="Oliveira J.V."/>
            <person name="Vesth T.C."/>
            <person name="Visser J."/>
            <person name="Yu J.-H."/>
            <person name="Zhou M."/>
            <person name="Andersen M.R."/>
            <person name="Archer D.B."/>
            <person name="Baker S.E."/>
            <person name="Benoit I."/>
            <person name="Brakhage A.A."/>
            <person name="Braus G.H."/>
            <person name="Fischer R."/>
            <person name="Frisvad J.C."/>
            <person name="Goldman G.H."/>
            <person name="Houbraken J."/>
            <person name="Oakley B."/>
            <person name="Pocsi I."/>
            <person name="Scazzocchio C."/>
            <person name="Seiboth B."/>
            <person name="vanKuyk P.A."/>
            <person name="Wortman J."/>
            <person name="Dyer P.S."/>
            <person name="Grigoriev I.V."/>
        </authorList>
    </citation>
    <scope>NUCLEOTIDE SEQUENCE [LARGE SCALE GENOMIC DNA]</scope>
    <source>
        <strain evidence="3">CBS 593.65</strain>
    </source>
</reference>